<proteinExistence type="predicted"/>
<sequence>MYNLLAEWADQCPITVKLKDSTVIVFDGILDVHDDCIELLEKDTGDIYILQKEDILFAKINSSDIPEA</sequence>
<dbReference type="AlphaFoldDB" id="A0A0Z8CHG0"/>
<protein>
    <submittedName>
        <fullName evidence="1">Uncharacterized protein</fullName>
    </submittedName>
</protein>
<gene>
    <name evidence="1" type="ORF">ERS132393_00028</name>
</gene>
<dbReference type="Proteomes" id="UP000072530">
    <property type="component" value="Unassembled WGS sequence"/>
</dbReference>
<dbReference type="RefSeq" id="WP_044669115.1">
    <property type="nucleotide sequence ID" value="NZ_CEDJ01000003.1"/>
</dbReference>
<reference evidence="1 2" key="1">
    <citation type="submission" date="2016-02" db="EMBL/GenBank/DDBJ databases">
        <authorList>
            <consortium name="Pathogen Informatics"/>
        </authorList>
    </citation>
    <scope>NUCLEOTIDE SEQUENCE [LARGE SCALE GENOMIC DNA]</scope>
    <source>
        <strain evidence="1 2">LSS31</strain>
    </source>
</reference>
<name>A0A0Z8CHG0_STRSU</name>
<organism evidence="1 2">
    <name type="scientific">Streptococcus suis</name>
    <dbReference type="NCBI Taxonomy" id="1307"/>
    <lineage>
        <taxon>Bacteria</taxon>
        <taxon>Bacillati</taxon>
        <taxon>Bacillota</taxon>
        <taxon>Bacilli</taxon>
        <taxon>Lactobacillales</taxon>
        <taxon>Streptococcaceae</taxon>
        <taxon>Streptococcus</taxon>
    </lineage>
</organism>
<evidence type="ECO:0000313" key="2">
    <source>
        <dbReference type="Proteomes" id="UP000072530"/>
    </source>
</evidence>
<dbReference type="EMBL" id="FIGG01000001">
    <property type="protein sequence ID" value="CYU25340.1"/>
    <property type="molecule type" value="Genomic_DNA"/>
</dbReference>
<accession>A0A0Z8CHG0</accession>
<evidence type="ECO:0000313" key="1">
    <source>
        <dbReference type="EMBL" id="CYU25340.1"/>
    </source>
</evidence>